<dbReference type="SUPFAM" id="SSF52266">
    <property type="entry name" value="SGNH hydrolase"/>
    <property type="match status" value="1"/>
</dbReference>
<keyword evidence="3" id="KW-1133">Transmembrane helix</keyword>
<dbReference type="Gene3D" id="1.25.40.10">
    <property type="entry name" value="Tetratricopeptide repeat domain"/>
    <property type="match status" value="1"/>
</dbReference>
<dbReference type="Pfam" id="PF00657">
    <property type="entry name" value="Lipase_GDSL"/>
    <property type="match status" value="1"/>
</dbReference>
<feature type="region of interest" description="Disordered" evidence="2">
    <location>
        <begin position="283"/>
        <end position="307"/>
    </location>
</feature>
<evidence type="ECO:0008006" key="6">
    <source>
        <dbReference type="Google" id="ProtNLM"/>
    </source>
</evidence>
<keyword evidence="1" id="KW-0802">TPR repeat</keyword>
<keyword evidence="3" id="KW-0812">Transmembrane</keyword>
<evidence type="ECO:0000313" key="4">
    <source>
        <dbReference type="EMBL" id="MDT0594457.1"/>
    </source>
</evidence>
<dbReference type="InterPro" id="IPR011990">
    <property type="entry name" value="TPR-like_helical_dom_sf"/>
</dbReference>
<evidence type="ECO:0000256" key="3">
    <source>
        <dbReference type="SAM" id="Phobius"/>
    </source>
</evidence>
<evidence type="ECO:0000313" key="5">
    <source>
        <dbReference type="Proteomes" id="UP001253545"/>
    </source>
</evidence>
<keyword evidence="3" id="KW-0472">Membrane</keyword>
<name>A0ABU2ZSQ4_9ALTE</name>
<dbReference type="SUPFAM" id="SSF48452">
    <property type="entry name" value="TPR-like"/>
    <property type="match status" value="1"/>
</dbReference>
<feature type="compositionally biased region" description="Basic and acidic residues" evidence="2">
    <location>
        <begin position="292"/>
        <end position="306"/>
    </location>
</feature>
<reference evidence="4 5" key="1">
    <citation type="submission" date="2023-09" db="EMBL/GenBank/DDBJ databases">
        <authorList>
            <person name="Rey-Velasco X."/>
        </authorList>
    </citation>
    <scope>NUCLEOTIDE SEQUENCE [LARGE SCALE GENOMIC DNA]</scope>
    <source>
        <strain evidence="4 5">P117</strain>
    </source>
</reference>
<comment type="caution">
    <text evidence="4">The sequence shown here is derived from an EMBL/GenBank/DDBJ whole genome shotgun (WGS) entry which is preliminary data.</text>
</comment>
<dbReference type="InterPro" id="IPR019734">
    <property type="entry name" value="TPR_rpt"/>
</dbReference>
<evidence type="ECO:0000256" key="2">
    <source>
        <dbReference type="SAM" id="MobiDB-lite"/>
    </source>
</evidence>
<evidence type="ECO:0000256" key="1">
    <source>
        <dbReference type="PROSITE-ProRule" id="PRU00339"/>
    </source>
</evidence>
<feature type="repeat" description="TPR" evidence="1">
    <location>
        <begin position="566"/>
        <end position="599"/>
    </location>
</feature>
<dbReference type="Proteomes" id="UP001253545">
    <property type="component" value="Unassembled WGS sequence"/>
</dbReference>
<dbReference type="PROSITE" id="PS50005">
    <property type="entry name" value="TPR"/>
    <property type="match status" value="1"/>
</dbReference>
<dbReference type="Gene3D" id="3.40.50.1110">
    <property type="entry name" value="SGNH hydrolase"/>
    <property type="match status" value="1"/>
</dbReference>
<dbReference type="InterPro" id="IPR001087">
    <property type="entry name" value="GDSL"/>
</dbReference>
<keyword evidence="5" id="KW-1185">Reference proteome</keyword>
<dbReference type="RefSeq" id="WP_311367930.1">
    <property type="nucleotide sequence ID" value="NZ_JAVRHX010000001.1"/>
</dbReference>
<sequence length="611" mass="69293">MKAKKFLFYAIACLLPFVIIALLELSLRIFSYGKVYPLFVPSEQFNQYVQPNPELIKRYFPATENIPRVAPDTFLFKHNKEKDTLRIVTMGGSTMAGFPYGRFGSVAGMLKQRIKASQPELEVEIISVAMSSINTYTLLDITDEVIAIEPDIVLIYTGHNEYLGVMGVGSIYAGSGGHASNLLFLKLKEFRLYQLIQNFYHRFVSKKKQTDNLNQQNPIDAQRTVMAQVAKNKAIIYNDETFTAGVHQFEQNLSMILAAFNSAEIPVFLSTLVANEKDQAPFASAAANRSQTNDKTRLSELSESLKRKSTPVRQDDIAIAESAKYADYFYQLAERFYHSNDVKSAHGYYVKALDYDVLRFRAPSRFNTIIRKLSADFNVKLVDSYAFMHGQTSDGIIGNSLMLEHLHPNKKGYFLLAEAFFQALNKYKVLSSSYVIKTDDAFKTNPLTKADEIYANYKIAQLTSDYPFVDRKKPVPFPKATDPVNSIAISRIKGTSWIETQKTLLDYYQSSREFERAANIAGILYDAIPEQTDMARLASLLYLRADKLPLAKYYALRASAEKPNNTNYRLSLAEVFFKLGDTQRTIEELDQVIKMEPNNKRAKDIRASVKP</sequence>
<organism evidence="4 5">
    <name type="scientific">Glaciecola petra</name>
    <dbReference type="NCBI Taxonomy" id="3075602"/>
    <lineage>
        <taxon>Bacteria</taxon>
        <taxon>Pseudomonadati</taxon>
        <taxon>Pseudomonadota</taxon>
        <taxon>Gammaproteobacteria</taxon>
        <taxon>Alteromonadales</taxon>
        <taxon>Alteromonadaceae</taxon>
        <taxon>Glaciecola</taxon>
    </lineage>
</organism>
<dbReference type="EMBL" id="JAVRHX010000001">
    <property type="protein sequence ID" value="MDT0594457.1"/>
    <property type="molecule type" value="Genomic_DNA"/>
</dbReference>
<accession>A0ABU2ZSQ4</accession>
<feature type="transmembrane region" description="Helical" evidence="3">
    <location>
        <begin position="6"/>
        <end position="27"/>
    </location>
</feature>
<dbReference type="InterPro" id="IPR036514">
    <property type="entry name" value="SGNH_hydro_sf"/>
</dbReference>
<protein>
    <recommendedName>
        <fullName evidence="6">SGNH hydrolase-type esterase domain-containing protein</fullName>
    </recommendedName>
</protein>
<gene>
    <name evidence="4" type="ORF">RM552_06340</name>
</gene>
<proteinExistence type="predicted"/>